<dbReference type="Gene3D" id="1.20.1250.20">
    <property type="entry name" value="MFS general substrate transporter like domains"/>
    <property type="match status" value="1"/>
</dbReference>
<keyword evidence="5 7" id="KW-0472">Membrane</keyword>
<accession>A0A8J2ZBZ2</accession>
<dbReference type="InterPro" id="IPR020846">
    <property type="entry name" value="MFS_dom"/>
</dbReference>
<keyword evidence="10" id="KW-1185">Reference proteome</keyword>
<dbReference type="RefSeq" id="WP_188899955.1">
    <property type="nucleotide sequence ID" value="NZ_BMKS01000005.1"/>
</dbReference>
<feature type="transmembrane region" description="Helical" evidence="7">
    <location>
        <begin position="333"/>
        <end position="354"/>
    </location>
</feature>
<feature type="region of interest" description="Disordered" evidence="6">
    <location>
        <begin position="425"/>
        <end position="445"/>
    </location>
</feature>
<keyword evidence="3 7" id="KW-0812">Transmembrane</keyword>
<dbReference type="GO" id="GO:0012505">
    <property type="term" value="C:endomembrane system"/>
    <property type="evidence" value="ECO:0007669"/>
    <property type="project" value="UniProtKB-SubCell"/>
</dbReference>
<dbReference type="PANTHER" id="PTHR23519">
    <property type="entry name" value="AUTOPHAGY-RELATED PROTEIN 22"/>
    <property type="match status" value="1"/>
</dbReference>
<feature type="transmembrane region" description="Helical" evidence="7">
    <location>
        <begin position="12"/>
        <end position="38"/>
    </location>
</feature>
<dbReference type="PROSITE" id="PS50850">
    <property type="entry name" value="MFS"/>
    <property type="match status" value="1"/>
</dbReference>
<organism evidence="9 10">
    <name type="scientific">Caldovatus sediminis</name>
    <dbReference type="NCBI Taxonomy" id="2041189"/>
    <lineage>
        <taxon>Bacteria</taxon>
        <taxon>Pseudomonadati</taxon>
        <taxon>Pseudomonadota</taxon>
        <taxon>Alphaproteobacteria</taxon>
        <taxon>Acetobacterales</taxon>
        <taxon>Roseomonadaceae</taxon>
        <taxon>Caldovatus</taxon>
    </lineage>
</organism>
<dbReference type="InterPro" id="IPR050495">
    <property type="entry name" value="ATG22/LtaA_families"/>
</dbReference>
<feature type="transmembrane region" description="Helical" evidence="7">
    <location>
        <begin position="398"/>
        <end position="417"/>
    </location>
</feature>
<evidence type="ECO:0000256" key="1">
    <source>
        <dbReference type="ARBA" id="ARBA00004127"/>
    </source>
</evidence>
<name>A0A8J2ZBZ2_9PROT</name>
<comment type="subcellular location">
    <subcellularLocation>
        <location evidence="1">Endomembrane system</location>
        <topology evidence="1">Multi-pass membrane protein</topology>
    </subcellularLocation>
</comment>
<dbReference type="EMBL" id="BMKS01000005">
    <property type="protein sequence ID" value="GGG32798.1"/>
    <property type="molecule type" value="Genomic_DNA"/>
</dbReference>
<dbReference type="GO" id="GO:0022857">
    <property type="term" value="F:transmembrane transporter activity"/>
    <property type="evidence" value="ECO:0007669"/>
    <property type="project" value="InterPro"/>
</dbReference>
<evidence type="ECO:0000259" key="8">
    <source>
        <dbReference type="PROSITE" id="PS50850"/>
    </source>
</evidence>
<evidence type="ECO:0000256" key="4">
    <source>
        <dbReference type="ARBA" id="ARBA00022989"/>
    </source>
</evidence>
<evidence type="ECO:0000313" key="9">
    <source>
        <dbReference type="EMBL" id="GGG32798.1"/>
    </source>
</evidence>
<feature type="transmembrane region" description="Helical" evidence="7">
    <location>
        <begin position="188"/>
        <end position="208"/>
    </location>
</feature>
<feature type="domain" description="Major facilitator superfamily (MFS) profile" evidence="8">
    <location>
        <begin position="1"/>
        <end position="423"/>
    </location>
</feature>
<dbReference type="PANTHER" id="PTHR23519:SF1">
    <property type="entry name" value="AUTOPHAGY-RELATED PROTEIN 22"/>
    <property type="match status" value="1"/>
</dbReference>
<dbReference type="Proteomes" id="UP000597507">
    <property type="component" value="Unassembled WGS sequence"/>
</dbReference>
<proteinExistence type="predicted"/>
<gene>
    <name evidence="9" type="ORF">GCM10010964_20830</name>
</gene>
<feature type="transmembrane region" description="Helical" evidence="7">
    <location>
        <begin position="309"/>
        <end position="327"/>
    </location>
</feature>
<evidence type="ECO:0000313" key="10">
    <source>
        <dbReference type="Proteomes" id="UP000597507"/>
    </source>
</evidence>
<feature type="transmembrane region" description="Helical" evidence="7">
    <location>
        <begin position="251"/>
        <end position="273"/>
    </location>
</feature>
<evidence type="ECO:0000256" key="7">
    <source>
        <dbReference type="SAM" id="Phobius"/>
    </source>
</evidence>
<dbReference type="InterPro" id="IPR024671">
    <property type="entry name" value="Atg22-like"/>
</dbReference>
<feature type="transmembrane region" description="Helical" evidence="7">
    <location>
        <begin position="107"/>
        <end position="133"/>
    </location>
</feature>
<protein>
    <submittedName>
        <fullName evidence="9">MFS transporter</fullName>
    </submittedName>
</protein>
<comment type="caution">
    <text evidence="9">The sequence shown here is derived from an EMBL/GenBank/DDBJ whole genome shotgun (WGS) entry which is preliminary data.</text>
</comment>
<reference evidence="9 10" key="1">
    <citation type="journal article" date="2014" name="Int. J. Syst. Evol. Microbiol.">
        <title>Complete genome sequence of Corynebacterium casei LMG S-19264T (=DSM 44701T), isolated from a smear-ripened cheese.</title>
        <authorList>
            <consortium name="US DOE Joint Genome Institute (JGI-PGF)"/>
            <person name="Walter F."/>
            <person name="Albersmeier A."/>
            <person name="Kalinowski J."/>
            <person name="Ruckert C."/>
        </authorList>
    </citation>
    <scope>NUCLEOTIDE SEQUENCE [LARGE SCALE GENOMIC DNA]</scope>
    <source>
        <strain evidence="9 10">CGMCC 1.16330</strain>
    </source>
</reference>
<feature type="transmembrane region" description="Helical" evidence="7">
    <location>
        <begin position="145"/>
        <end position="168"/>
    </location>
</feature>
<evidence type="ECO:0000256" key="3">
    <source>
        <dbReference type="ARBA" id="ARBA00022692"/>
    </source>
</evidence>
<evidence type="ECO:0000256" key="6">
    <source>
        <dbReference type="SAM" id="MobiDB-lite"/>
    </source>
</evidence>
<feature type="transmembrane region" description="Helical" evidence="7">
    <location>
        <begin position="366"/>
        <end position="386"/>
    </location>
</feature>
<feature type="transmembrane region" description="Helical" evidence="7">
    <location>
        <begin position="279"/>
        <end position="300"/>
    </location>
</feature>
<keyword evidence="2" id="KW-0813">Transport</keyword>
<evidence type="ECO:0000256" key="2">
    <source>
        <dbReference type="ARBA" id="ARBA00022448"/>
    </source>
</evidence>
<keyword evidence="4 7" id="KW-1133">Transmembrane helix</keyword>
<feature type="transmembrane region" description="Helical" evidence="7">
    <location>
        <begin position="50"/>
        <end position="70"/>
    </location>
</feature>
<dbReference type="InterPro" id="IPR036259">
    <property type="entry name" value="MFS_trans_sf"/>
</dbReference>
<sequence>MTSGTATPGKALAWALYDWANSAFPTVVSTFVIAAYFASGVAPDPVTGQAQWGWMQTAAGLAIALLSPALGAVADAGGRQRLMLLACTVVAAGATALVWFARPDPAWTLWALACVGVATVAFELGTVFYNAMLPRVATPERIGRLSGLAWGLGYVGGLACLAIALFVLVRPDPPPFGLDRDEAEHVRAVALLVGAWMIGFGWPVLLALPDPPRVLRPPLGTAARTGLRDVAALLRTLPGNPTLLRFLVARLFYTDGLNTLFAFGAIFAAGVFGMGIEEVLVFGIALNVTAGLGAAGFGLVEDRLGSRRTVLLALGSLITIGAALLLVEGKTAFWALALALGLFFGPAQAASRTLMARLSPQGEEAAHFGLFALSGRITSFLGPATLAAVTEATGSQRAGMATVLVFLGAGAAILATISEPPHAAAAPATTGPAAAPAAAPPHDAT</sequence>
<dbReference type="Pfam" id="PF11700">
    <property type="entry name" value="ATG22"/>
    <property type="match status" value="2"/>
</dbReference>
<feature type="transmembrane region" description="Helical" evidence="7">
    <location>
        <begin position="82"/>
        <end position="101"/>
    </location>
</feature>
<dbReference type="AlphaFoldDB" id="A0A8J2ZBZ2"/>
<evidence type="ECO:0000256" key="5">
    <source>
        <dbReference type="ARBA" id="ARBA00023136"/>
    </source>
</evidence>
<dbReference type="SUPFAM" id="SSF103473">
    <property type="entry name" value="MFS general substrate transporter"/>
    <property type="match status" value="1"/>
</dbReference>